<accession>A0A6J4M1J7</accession>
<name>A0A6J4M1J7_9SPHI</name>
<protein>
    <submittedName>
        <fullName evidence="2">Uncharacterized protein</fullName>
    </submittedName>
</protein>
<reference evidence="2" key="1">
    <citation type="submission" date="2020-02" db="EMBL/GenBank/DDBJ databases">
        <authorList>
            <person name="Meier V. D."/>
        </authorList>
    </citation>
    <scope>NUCLEOTIDE SEQUENCE</scope>
    <source>
        <strain evidence="2">AVDCRST_MAG56</strain>
    </source>
</reference>
<feature type="compositionally biased region" description="Basic and acidic residues" evidence="1">
    <location>
        <begin position="9"/>
        <end position="25"/>
    </location>
</feature>
<evidence type="ECO:0000313" key="2">
    <source>
        <dbReference type="EMBL" id="CAA9345550.1"/>
    </source>
</evidence>
<proteinExistence type="predicted"/>
<gene>
    <name evidence="2" type="ORF">AVDCRST_MAG56-8147</name>
</gene>
<feature type="compositionally biased region" description="Basic residues" evidence="1">
    <location>
        <begin position="31"/>
        <end position="40"/>
    </location>
</feature>
<sequence>MKSINKKRFTTEEHGDRRPEERRPENLTARIAKRRRKGRKEKRVLLAIFASPLRPLRLSCF</sequence>
<organism evidence="2">
    <name type="scientific">uncultured Cytophagales bacterium</name>
    <dbReference type="NCBI Taxonomy" id="158755"/>
    <lineage>
        <taxon>Bacteria</taxon>
        <taxon>Pseudomonadati</taxon>
        <taxon>Bacteroidota</taxon>
        <taxon>Sphingobacteriia</taxon>
        <taxon>Sphingobacteriales</taxon>
        <taxon>environmental samples</taxon>
    </lineage>
</organism>
<feature type="region of interest" description="Disordered" evidence="1">
    <location>
        <begin position="1"/>
        <end position="40"/>
    </location>
</feature>
<evidence type="ECO:0000256" key="1">
    <source>
        <dbReference type="SAM" id="MobiDB-lite"/>
    </source>
</evidence>
<dbReference type="EMBL" id="CADCTQ010000684">
    <property type="protein sequence ID" value="CAA9345550.1"/>
    <property type="molecule type" value="Genomic_DNA"/>
</dbReference>
<dbReference type="AlphaFoldDB" id="A0A6J4M1J7"/>